<keyword evidence="9" id="KW-0378">Hydrolase</keyword>
<sequence>MMSSFLTIFLCFQLLLAVPNPLRAKISAPDSFLLVIVWPNTFCLFQSNPCQQLPQSFTLHGLWPQAEGSSLKCTSVPMIDSILKGNKDDLERYWPNLKHTKFDESKKFWISEWIKHGSCSAKTPANYLSLVFDLMKKIKKFDVKKIFEKHGKI</sequence>
<keyword evidence="4" id="KW-0325">Glycoprotein</keyword>
<dbReference type="GO" id="GO:0005576">
    <property type="term" value="C:extracellular region"/>
    <property type="evidence" value="ECO:0007669"/>
    <property type="project" value="TreeGrafter"/>
</dbReference>
<reference evidence="9 10" key="1">
    <citation type="journal article" date="2018" name="Nat. Genet.">
        <title>The Rosa genome provides new insights in the design of modern roses.</title>
        <authorList>
            <person name="Bendahmane M."/>
        </authorList>
    </citation>
    <scope>NUCLEOTIDE SEQUENCE [LARGE SCALE GENOMIC DNA]</scope>
    <source>
        <strain evidence="10">cv. Old Blush</strain>
    </source>
</reference>
<comment type="similarity">
    <text evidence="1 7">Belongs to the RNase T2 family.</text>
</comment>
<keyword evidence="2" id="KW-0540">Nuclease</keyword>
<dbReference type="InterPro" id="IPR001568">
    <property type="entry name" value="RNase_T2-like"/>
</dbReference>
<dbReference type="EMBL" id="PDCK01000040">
    <property type="protein sequence ID" value="PRQ47065.1"/>
    <property type="molecule type" value="Genomic_DNA"/>
</dbReference>
<keyword evidence="3 8" id="KW-0732">Signal</keyword>
<evidence type="ECO:0000256" key="7">
    <source>
        <dbReference type="RuleBase" id="RU004328"/>
    </source>
</evidence>
<dbReference type="EC" id="3.1.27.1" evidence="9"/>
<accession>A0A2P6RKX0</accession>
<name>A0A2P6RKX0_ROSCH</name>
<feature type="chain" id="PRO_5015132477" evidence="8">
    <location>
        <begin position="18"/>
        <end position="153"/>
    </location>
</feature>
<gene>
    <name evidence="9" type="ORF">RchiOBHm_Chr2g0095681</name>
</gene>
<dbReference type="SUPFAM" id="SSF55895">
    <property type="entry name" value="Ribonuclease Rh-like"/>
    <property type="match status" value="1"/>
</dbReference>
<evidence type="ECO:0000256" key="3">
    <source>
        <dbReference type="ARBA" id="ARBA00022729"/>
    </source>
</evidence>
<comment type="function">
    <text evidence="6">Self-incompatibility (SI) is the inherited ability of a flowering plant to prevent self-fertilization by discriminating between self and non-self pollen during pollination. In many species, self-incompatibility is controlled by the single, multiallelic locus S.</text>
</comment>
<evidence type="ECO:0000256" key="1">
    <source>
        <dbReference type="ARBA" id="ARBA00007469"/>
    </source>
</evidence>
<dbReference type="InterPro" id="IPR036430">
    <property type="entry name" value="RNase_T2-like_sf"/>
</dbReference>
<keyword evidence="5" id="KW-0456">Lyase</keyword>
<evidence type="ECO:0000256" key="4">
    <source>
        <dbReference type="ARBA" id="ARBA00023180"/>
    </source>
</evidence>
<dbReference type="PROSITE" id="PS00530">
    <property type="entry name" value="RNASE_T2_1"/>
    <property type="match status" value="1"/>
</dbReference>
<feature type="signal peptide" evidence="8">
    <location>
        <begin position="1"/>
        <end position="17"/>
    </location>
</feature>
<dbReference type="GO" id="GO:0016787">
    <property type="term" value="F:hydrolase activity"/>
    <property type="evidence" value="ECO:0007669"/>
    <property type="project" value="UniProtKB-KW"/>
</dbReference>
<dbReference type="GO" id="GO:0033897">
    <property type="term" value="F:ribonuclease T2 activity"/>
    <property type="evidence" value="ECO:0007669"/>
    <property type="project" value="InterPro"/>
</dbReference>
<proteinExistence type="inferred from homology"/>
<organism evidence="9 10">
    <name type="scientific">Rosa chinensis</name>
    <name type="common">China rose</name>
    <dbReference type="NCBI Taxonomy" id="74649"/>
    <lineage>
        <taxon>Eukaryota</taxon>
        <taxon>Viridiplantae</taxon>
        <taxon>Streptophyta</taxon>
        <taxon>Embryophyta</taxon>
        <taxon>Tracheophyta</taxon>
        <taxon>Spermatophyta</taxon>
        <taxon>Magnoliopsida</taxon>
        <taxon>eudicotyledons</taxon>
        <taxon>Gunneridae</taxon>
        <taxon>Pentapetalae</taxon>
        <taxon>rosids</taxon>
        <taxon>fabids</taxon>
        <taxon>Rosales</taxon>
        <taxon>Rosaceae</taxon>
        <taxon>Rosoideae</taxon>
        <taxon>Rosoideae incertae sedis</taxon>
        <taxon>Rosa</taxon>
    </lineage>
</organism>
<dbReference type="Pfam" id="PF00445">
    <property type="entry name" value="Ribonuclease_T2"/>
    <property type="match status" value="1"/>
</dbReference>
<evidence type="ECO:0000313" key="9">
    <source>
        <dbReference type="EMBL" id="PRQ47065.1"/>
    </source>
</evidence>
<evidence type="ECO:0000256" key="2">
    <source>
        <dbReference type="ARBA" id="ARBA00022722"/>
    </source>
</evidence>
<evidence type="ECO:0000256" key="6">
    <source>
        <dbReference type="ARBA" id="ARBA00025641"/>
    </source>
</evidence>
<dbReference type="InterPro" id="IPR018188">
    <property type="entry name" value="RNase_T2_His_AS_1"/>
</dbReference>
<evidence type="ECO:0000256" key="5">
    <source>
        <dbReference type="ARBA" id="ARBA00023239"/>
    </source>
</evidence>
<dbReference type="OMA" id="ISEWIKH"/>
<keyword evidence="10" id="KW-1185">Reference proteome</keyword>
<evidence type="ECO:0000313" key="10">
    <source>
        <dbReference type="Proteomes" id="UP000238479"/>
    </source>
</evidence>
<dbReference type="PANTHER" id="PTHR11240">
    <property type="entry name" value="RIBONUCLEASE T2"/>
    <property type="match status" value="1"/>
</dbReference>
<comment type="caution">
    <text evidence="9">The sequence shown here is derived from an EMBL/GenBank/DDBJ whole genome shotgun (WGS) entry which is preliminary data.</text>
</comment>
<dbReference type="Gramene" id="PRQ47065">
    <property type="protein sequence ID" value="PRQ47065"/>
    <property type="gene ID" value="RchiOBHm_Chr2g0095681"/>
</dbReference>
<dbReference type="GO" id="GO:0003723">
    <property type="term" value="F:RNA binding"/>
    <property type="evidence" value="ECO:0007669"/>
    <property type="project" value="InterPro"/>
</dbReference>
<dbReference type="AlphaFoldDB" id="A0A2P6RKX0"/>
<dbReference type="GO" id="GO:0006401">
    <property type="term" value="P:RNA catabolic process"/>
    <property type="evidence" value="ECO:0007669"/>
    <property type="project" value="TreeGrafter"/>
</dbReference>
<dbReference type="Gene3D" id="3.90.730.10">
    <property type="entry name" value="Ribonuclease T2-like"/>
    <property type="match status" value="1"/>
</dbReference>
<dbReference type="Proteomes" id="UP000238479">
    <property type="component" value="Chromosome 2"/>
</dbReference>
<evidence type="ECO:0000256" key="8">
    <source>
        <dbReference type="SAM" id="SignalP"/>
    </source>
</evidence>
<protein>
    <submittedName>
        <fullName evidence="9">Putative ribonuclease T(2)</fullName>
        <ecNumber evidence="9">3.1.27.1</ecNumber>
    </submittedName>
</protein>
<dbReference type="PANTHER" id="PTHR11240:SF22">
    <property type="entry name" value="RIBONUCLEASE T2"/>
    <property type="match status" value="1"/>
</dbReference>